<dbReference type="EMBL" id="AMAH01000054">
    <property type="protein sequence ID" value="EJX54624.1"/>
    <property type="molecule type" value="Genomic_DNA"/>
</dbReference>
<proteinExistence type="predicted"/>
<dbReference type="Proteomes" id="UP000006402">
    <property type="component" value="Unassembled WGS sequence"/>
</dbReference>
<reference evidence="1 2" key="1">
    <citation type="submission" date="2012-04" db="EMBL/GenBank/DDBJ databases">
        <authorList>
            <person name="Weinstock G."/>
            <person name="Sodergren E."/>
            <person name="Lobos E.A."/>
            <person name="Fulton L."/>
            <person name="Fulton R."/>
            <person name="Courtney L."/>
            <person name="Fronick C."/>
            <person name="O'Laughlin M."/>
            <person name="Godfrey J."/>
            <person name="Wilson R.M."/>
            <person name="Miner T."/>
            <person name="Farmer C."/>
            <person name="Delehaunty K."/>
            <person name="Cordes M."/>
            <person name="Minx P."/>
            <person name="Tomlinson C."/>
            <person name="Chen J."/>
            <person name="Wollam A."/>
            <person name="Pepin K.H."/>
            <person name="Bhonagiri V."/>
            <person name="Zhang X."/>
            <person name="Suruliraj S."/>
            <person name="Warren W."/>
            <person name="Mitreva M."/>
            <person name="Mardis E.R."/>
            <person name="Wilson R.K."/>
        </authorList>
    </citation>
    <scope>NUCLEOTIDE SEQUENCE [LARGE SCALE GENOMIC DNA]</scope>
    <source>
        <strain evidence="1 2">R496</strain>
    </source>
</reference>
<dbReference type="AlphaFoldDB" id="A0AAV3GYM6"/>
<accession>A0AAV3GYM6</accession>
<gene>
    <name evidence="1" type="ORF">HMPREF1378_00697</name>
</gene>
<name>A0AAV3GYM6_ENTFC</name>
<sequence>MFLKKELKTSIVWENSKFNREKIVENYEEIFFSHFYLSILKIRS</sequence>
<evidence type="ECO:0000313" key="1">
    <source>
        <dbReference type="EMBL" id="EJX54624.1"/>
    </source>
</evidence>
<organism evidence="1 2">
    <name type="scientific">Enterococcus faecium R496</name>
    <dbReference type="NCBI Taxonomy" id="1134836"/>
    <lineage>
        <taxon>Bacteria</taxon>
        <taxon>Bacillati</taxon>
        <taxon>Bacillota</taxon>
        <taxon>Bacilli</taxon>
        <taxon>Lactobacillales</taxon>
        <taxon>Enterococcaceae</taxon>
        <taxon>Enterococcus</taxon>
    </lineage>
</organism>
<protein>
    <submittedName>
        <fullName evidence="1">Uncharacterized protein</fullName>
    </submittedName>
</protein>
<evidence type="ECO:0000313" key="2">
    <source>
        <dbReference type="Proteomes" id="UP000006402"/>
    </source>
</evidence>
<comment type="caution">
    <text evidence="1">The sequence shown here is derived from an EMBL/GenBank/DDBJ whole genome shotgun (WGS) entry which is preliminary data.</text>
</comment>